<dbReference type="PRINTS" id="PR00421">
    <property type="entry name" value="THIOREDOXIN"/>
</dbReference>
<evidence type="ECO:0000259" key="1">
    <source>
        <dbReference type="PROSITE" id="PS51352"/>
    </source>
</evidence>
<evidence type="ECO:0000313" key="2">
    <source>
        <dbReference type="EMBL" id="NMO18081.1"/>
    </source>
</evidence>
<dbReference type="PANTHER" id="PTHR45663">
    <property type="entry name" value="GEO12009P1"/>
    <property type="match status" value="1"/>
</dbReference>
<comment type="caution">
    <text evidence="2">The sequence shown here is derived from an EMBL/GenBank/DDBJ whole genome shotgun (WGS) entry which is preliminary data.</text>
</comment>
<dbReference type="InterPro" id="IPR036249">
    <property type="entry name" value="Thioredoxin-like_sf"/>
</dbReference>
<dbReference type="AlphaFoldDB" id="A0A848LK32"/>
<accession>A0A848LK32</accession>
<dbReference type="Gene3D" id="3.40.30.10">
    <property type="entry name" value="Glutaredoxin"/>
    <property type="match status" value="1"/>
</dbReference>
<dbReference type="PANTHER" id="PTHR45663:SF11">
    <property type="entry name" value="GEO12009P1"/>
    <property type="match status" value="1"/>
</dbReference>
<organism evidence="2 3">
    <name type="scientific">Pyxidicoccus fallax</name>
    <dbReference type="NCBI Taxonomy" id="394095"/>
    <lineage>
        <taxon>Bacteria</taxon>
        <taxon>Pseudomonadati</taxon>
        <taxon>Myxococcota</taxon>
        <taxon>Myxococcia</taxon>
        <taxon>Myxococcales</taxon>
        <taxon>Cystobacterineae</taxon>
        <taxon>Myxococcaceae</taxon>
        <taxon>Pyxidicoccus</taxon>
    </lineage>
</organism>
<sequence>MPMFRCKACGAFNRVREPRPPGAPECGRCHGLLDVSGAPQEVDGEGLDRAVLGSPVPVLLDLWAPWCAPCRAAAPILDAVGRAQAGRLLVLKLNTEEHPHVAHALRVQGIPTFVVYAGGREVARRSGVMPRAELERWVMMSVAQGGAGATV</sequence>
<dbReference type="GO" id="GO:0005829">
    <property type="term" value="C:cytosol"/>
    <property type="evidence" value="ECO:0007669"/>
    <property type="project" value="TreeGrafter"/>
</dbReference>
<evidence type="ECO:0000313" key="3">
    <source>
        <dbReference type="Proteomes" id="UP000518300"/>
    </source>
</evidence>
<protein>
    <submittedName>
        <fullName evidence="2">Thiol reductase thioredoxin</fullName>
    </submittedName>
</protein>
<dbReference type="Gene3D" id="2.30.30.380">
    <property type="entry name" value="Zn-finger domain of Sec23/24"/>
    <property type="match status" value="1"/>
</dbReference>
<dbReference type="CDD" id="cd02947">
    <property type="entry name" value="TRX_family"/>
    <property type="match status" value="1"/>
</dbReference>
<dbReference type="Pfam" id="PF00085">
    <property type="entry name" value="Thioredoxin"/>
    <property type="match status" value="1"/>
</dbReference>
<keyword evidence="3" id="KW-1185">Reference proteome</keyword>
<dbReference type="EMBL" id="JABBJJ010000122">
    <property type="protein sequence ID" value="NMO18081.1"/>
    <property type="molecule type" value="Genomic_DNA"/>
</dbReference>
<gene>
    <name evidence="2" type="ORF">HG543_24940</name>
</gene>
<dbReference type="Proteomes" id="UP000518300">
    <property type="component" value="Unassembled WGS sequence"/>
</dbReference>
<dbReference type="GO" id="GO:0015035">
    <property type="term" value="F:protein-disulfide reductase activity"/>
    <property type="evidence" value="ECO:0007669"/>
    <property type="project" value="TreeGrafter"/>
</dbReference>
<name>A0A848LK32_9BACT</name>
<reference evidence="2 3" key="1">
    <citation type="submission" date="2020-04" db="EMBL/GenBank/DDBJ databases">
        <title>Draft genome of Pyxidicoccus fallax type strain.</title>
        <authorList>
            <person name="Whitworth D.E."/>
        </authorList>
    </citation>
    <scope>NUCLEOTIDE SEQUENCE [LARGE SCALE GENOMIC DNA]</scope>
    <source>
        <strain evidence="2 3">DSM 14698</strain>
    </source>
</reference>
<dbReference type="SUPFAM" id="SSF52833">
    <property type="entry name" value="Thioredoxin-like"/>
    <property type="match status" value="1"/>
</dbReference>
<feature type="domain" description="Thioredoxin" evidence="1">
    <location>
        <begin position="32"/>
        <end position="143"/>
    </location>
</feature>
<dbReference type="InterPro" id="IPR013766">
    <property type="entry name" value="Thioredoxin_domain"/>
</dbReference>
<dbReference type="GO" id="GO:0045454">
    <property type="term" value="P:cell redox homeostasis"/>
    <property type="evidence" value="ECO:0007669"/>
    <property type="project" value="TreeGrafter"/>
</dbReference>
<dbReference type="PROSITE" id="PS51352">
    <property type="entry name" value="THIOREDOXIN_2"/>
    <property type="match status" value="1"/>
</dbReference>
<proteinExistence type="predicted"/>